<dbReference type="AlphaFoldDB" id="A0A8J5J6K2"/>
<proteinExistence type="predicted"/>
<dbReference type="Proteomes" id="UP000709295">
    <property type="component" value="Unassembled WGS sequence"/>
</dbReference>
<evidence type="ECO:0000313" key="1">
    <source>
        <dbReference type="EMBL" id="KAG6960617.1"/>
    </source>
</evidence>
<sequence>QIPQLRAVLLFRFIPREVPGGGFTCLVLLYRLNDQREVYVDDVVSFGSAPLNAATDDALTGIQTPLRVLPLAPVRTEGVRVLENPWDVQDRAFVQIPAADIFSDA</sequence>
<accession>A0A8J5J6K2</accession>
<reference evidence="1" key="1">
    <citation type="submission" date="2021-01" db="EMBL/GenBank/DDBJ databases">
        <title>Phytophthora aleatoria, a newly-described species from Pinus radiata is distinct from Phytophthora cactorum isolates based on comparative genomics.</title>
        <authorList>
            <person name="Mcdougal R."/>
            <person name="Panda P."/>
            <person name="Williams N."/>
            <person name="Studholme D.J."/>
        </authorList>
    </citation>
    <scope>NUCLEOTIDE SEQUENCE</scope>
    <source>
        <strain evidence="1">NZFS 4037</strain>
    </source>
</reference>
<gene>
    <name evidence="1" type="ORF">JG688_00009512</name>
</gene>
<name>A0A8J5J6K2_9STRA</name>
<dbReference type="EMBL" id="JAENGY010000548">
    <property type="protein sequence ID" value="KAG6960617.1"/>
    <property type="molecule type" value="Genomic_DNA"/>
</dbReference>
<feature type="non-terminal residue" evidence="1">
    <location>
        <position position="1"/>
    </location>
</feature>
<keyword evidence="2" id="KW-1185">Reference proteome</keyword>
<evidence type="ECO:0000313" key="2">
    <source>
        <dbReference type="Proteomes" id="UP000709295"/>
    </source>
</evidence>
<protein>
    <submittedName>
        <fullName evidence="1">Uncharacterized protein</fullName>
    </submittedName>
</protein>
<organism evidence="1 2">
    <name type="scientific">Phytophthora aleatoria</name>
    <dbReference type="NCBI Taxonomy" id="2496075"/>
    <lineage>
        <taxon>Eukaryota</taxon>
        <taxon>Sar</taxon>
        <taxon>Stramenopiles</taxon>
        <taxon>Oomycota</taxon>
        <taxon>Peronosporomycetes</taxon>
        <taxon>Peronosporales</taxon>
        <taxon>Peronosporaceae</taxon>
        <taxon>Phytophthora</taxon>
    </lineage>
</organism>
<comment type="caution">
    <text evidence="1">The sequence shown here is derived from an EMBL/GenBank/DDBJ whole genome shotgun (WGS) entry which is preliminary data.</text>
</comment>